<gene>
    <name evidence="11" type="ORF">RND81_07G146600</name>
</gene>
<proteinExistence type="inferred from homology"/>
<evidence type="ECO:0000256" key="5">
    <source>
        <dbReference type="ARBA" id="ARBA00023279"/>
    </source>
</evidence>
<keyword evidence="6" id="KW-0968">Cytoplasmic vesicle</keyword>
<organism evidence="11 12">
    <name type="scientific">Saponaria officinalis</name>
    <name type="common">Common soapwort</name>
    <name type="synonym">Lychnis saponaria</name>
    <dbReference type="NCBI Taxonomy" id="3572"/>
    <lineage>
        <taxon>Eukaryota</taxon>
        <taxon>Viridiplantae</taxon>
        <taxon>Streptophyta</taxon>
        <taxon>Embryophyta</taxon>
        <taxon>Tracheophyta</taxon>
        <taxon>Spermatophyta</taxon>
        <taxon>Magnoliopsida</taxon>
        <taxon>eudicotyledons</taxon>
        <taxon>Gunneridae</taxon>
        <taxon>Pentapetalae</taxon>
        <taxon>Caryophyllales</taxon>
        <taxon>Caryophyllaceae</taxon>
        <taxon>Caryophylleae</taxon>
        <taxon>Saponaria</taxon>
    </lineage>
</organism>
<sequence>MAFKTALIASLITSLILANTATAVRLFPNDPNLKFDHIDIAERLQNASKGDTNDCWSALAELRQCSNEIIAFFLNGQTDIDTPCCNAIEYITRQCWPAMLGVLGFTPQEGNLLAGYCDQASAPVTAPLTTVSVDAHF</sequence>
<keyword evidence="3" id="KW-0964">Secreted</keyword>
<evidence type="ECO:0000256" key="6">
    <source>
        <dbReference type="ARBA" id="ARBA00023329"/>
    </source>
</evidence>
<dbReference type="Pfam" id="PF05617">
    <property type="entry name" value="Prolamin_like"/>
    <property type="match status" value="1"/>
</dbReference>
<keyword evidence="4 9" id="KW-0732">Signal</keyword>
<dbReference type="GO" id="GO:0031410">
    <property type="term" value="C:cytoplasmic vesicle"/>
    <property type="evidence" value="ECO:0007669"/>
    <property type="project" value="UniProtKB-SubCell"/>
</dbReference>
<accession>A0AAW1JS06</accession>
<dbReference type="InterPro" id="IPR008502">
    <property type="entry name" value="Prolamin-like"/>
</dbReference>
<dbReference type="GO" id="GO:0005576">
    <property type="term" value="C:extracellular region"/>
    <property type="evidence" value="ECO:0007669"/>
    <property type="project" value="UniProtKB-SubCell"/>
</dbReference>
<dbReference type="GO" id="GO:0009567">
    <property type="term" value="P:double fertilization forming a zygote and endosperm"/>
    <property type="evidence" value="ECO:0007669"/>
    <property type="project" value="InterPro"/>
</dbReference>
<evidence type="ECO:0000313" key="12">
    <source>
        <dbReference type="Proteomes" id="UP001443914"/>
    </source>
</evidence>
<evidence type="ECO:0000256" key="1">
    <source>
        <dbReference type="ARBA" id="ARBA00004541"/>
    </source>
</evidence>
<name>A0AAW1JS06_SAPOF</name>
<dbReference type="EMBL" id="JBDFQZ010000007">
    <property type="protein sequence ID" value="KAK9706711.1"/>
    <property type="molecule type" value="Genomic_DNA"/>
</dbReference>
<evidence type="ECO:0000256" key="8">
    <source>
        <dbReference type="ARBA" id="ARBA00034484"/>
    </source>
</evidence>
<feature type="domain" description="Prolamin-like" evidence="10">
    <location>
        <begin position="54"/>
        <end position="118"/>
    </location>
</feature>
<keyword evidence="5" id="KW-0278">Fertilization</keyword>
<comment type="similarity">
    <text evidence="8">Belongs to the plant egg cell-secreted peptide family.</text>
</comment>
<comment type="subcellular location">
    <subcellularLocation>
        <location evidence="1">Cytoplasmic vesicle</location>
    </subcellularLocation>
    <subcellularLocation>
        <location evidence="2">Secreted</location>
    </subcellularLocation>
</comment>
<dbReference type="InterPro" id="IPR044711">
    <property type="entry name" value="EC11-15"/>
</dbReference>
<dbReference type="AlphaFoldDB" id="A0AAW1JS06"/>
<keyword evidence="12" id="KW-1185">Reference proteome</keyword>
<dbReference type="GO" id="GO:2000008">
    <property type="term" value="P:regulation of protein localization to cell surface"/>
    <property type="evidence" value="ECO:0007669"/>
    <property type="project" value="UniProtKB-ARBA"/>
</dbReference>
<evidence type="ECO:0000256" key="7">
    <source>
        <dbReference type="ARBA" id="ARBA00034457"/>
    </source>
</evidence>
<dbReference type="GO" id="GO:0080155">
    <property type="term" value="P:regulation of double fertilization forming a zygote and endosperm"/>
    <property type="evidence" value="ECO:0007669"/>
    <property type="project" value="UniProtKB-ARBA"/>
</dbReference>
<dbReference type="Proteomes" id="UP001443914">
    <property type="component" value="Unassembled WGS sequence"/>
</dbReference>
<comment type="caution">
    <text evidence="11">The sequence shown here is derived from an EMBL/GenBank/DDBJ whole genome shotgun (WGS) entry which is preliminary data.</text>
</comment>
<evidence type="ECO:0000256" key="2">
    <source>
        <dbReference type="ARBA" id="ARBA00004613"/>
    </source>
</evidence>
<evidence type="ECO:0000259" key="10">
    <source>
        <dbReference type="Pfam" id="PF05617"/>
    </source>
</evidence>
<comment type="function">
    <text evidence="7">Involved in the regulation of gamete interactions during the double fertilization and to prevent multiple-pollen tube attraction; mediates the redistribution of the gamete fusogen HAP2/GCS1 to the cell surface after secretion upon sperm arrival.</text>
</comment>
<evidence type="ECO:0000256" key="9">
    <source>
        <dbReference type="SAM" id="SignalP"/>
    </source>
</evidence>
<dbReference type="PANTHER" id="PTHR35293:SF9">
    <property type="entry name" value="EGG CELL-SECRETED PROTEIN 1.4-LIKE"/>
    <property type="match status" value="1"/>
</dbReference>
<evidence type="ECO:0000256" key="3">
    <source>
        <dbReference type="ARBA" id="ARBA00022525"/>
    </source>
</evidence>
<evidence type="ECO:0000256" key="4">
    <source>
        <dbReference type="ARBA" id="ARBA00022729"/>
    </source>
</evidence>
<reference evidence="11" key="1">
    <citation type="submission" date="2024-03" db="EMBL/GenBank/DDBJ databases">
        <title>WGS assembly of Saponaria officinalis var. Norfolk2.</title>
        <authorList>
            <person name="Jenkins J."/>
            <person name="Shu S."/>
            <person name="Grimwood J."/>
            <person name="Barry K."/>
            <person name="Goodstein D."/>
            <person name="Schmutz J."/>
            <person name="Leebens-Mack J."/>
            <person name="Osbourn A."/>
        </authorList>
    </citation>
    <scope>NUCLEOTIDE SEQUENCE [LARGE SCALE GENOMIC DNA]</scope>
    <source>
        <strain evidence="11">JIC</strain>
    </source>
</reference>
<protein>
    <recommendedName>
        <fullName evidence="10">Prolamin-like domain-containing protein</fullName>
    </recommendedName>
</protein>
<dbReference type="PANTHER" id="PTHR35293">
    <property type="entry name" value="EGG CELL-SECRETED PROTEIN 1.5"/>
    <property type="match status" value="1"/>
</dbReference>
<feature type="signal peptide" evidence="9">
    <location>
        <begin position="1"/>
        <end position="23"/>
    </location>
</feature>
<feature type="chain" id="PRO_5043878382" description="Prolamin-like domain-containing protein" evidence="9">
    <location>
        <begin position="24"/>
        <end position="137"/>
    </location>
</feature>
<evidence type="ECO:0000313" key="11">
    <source>
        <dbReference type="EMBL" id="KAK9706711.1"/>
    </source>
</evidence>